<evidence type="ECO:0000256" key="1">
    <source>
        <dbReference type="SAM" id="MobiDB-lite"/>
    </source>
</evidence>
<dbReference type="Proteomes" id="UP000509418">
    <property type="component" value="Chromosome"/>
</dbReference>
<accession>A0A7H8TAF3</accession>
<protein>
    <submittedName>
        <fullName evidence="2">Uncharacterized protein</fullName>
    </submittedName>
</protein>
<feature type="region of interest" description="Disordered" evidence="1">
    <location>
        <begin position="165"/>
        <end position="203"/>
    </location>
</feature>
<evidence type="ECO:0000313" key="2">
    <source>
        <dbReference type="EMBL" id="QKZ20387.1"/>
    </source>
</evidence>
<dbReference type="AlphaFoldDB" id="A0A7H8TAF3"/>
<sequence length="203" mass="22830">MLTNPTVVKISNFPESGRAASLGMIIRDIDQETKIIGEKVRRGLVAEFTITRRHGGETLAFYVSRLVGERRWHVDAVWTVDKTGRLQYPHRNRPTGDREDALPLIDILAKPLNMAAPRTQWNLGAEKVTAGTRLEFLDNAKELDEMTGELDKVDEFDDFDEMDAKAEAEADAEELAELMQEQPKPAPTGRKPLPPVSETVFLF</sequence>
<proteinExistence type="predicted"/>
<evidence type="ECO:0000313" key="3">
    <source>
        <dbReference type="Proteomes" id="UP000509418"/>
    </source>
</evidence>
<reference evidence="2 3" key="1">
    <citation type="submission" date="2020-06" db="EMBL/GenBank/DDBJ databases">
        <title>Genome mining for natural products.</title>
        <authorList>
            <person name="Zhang B."/>
            <person name="Shi J."/>
            <person name="Ge H."/>
        </authorList>
    </citation>
    <scope>NUCLEOTIDE SEQUENCE [LARGE SCALE GENOMIC DNA]</scope>
    <source>
        <strain evidence="2 3">NA02069</strain>
    </source>
</reference>
<gene>
    <name evidence="2" type="ORF">HUT05_25370</name>
</gene>
<dbReference type="RefSeq" id="WP_176576447.1">
    <property type="nucleotide sequence ID" value="NZ_CP056041.1"/>
</dbReference>
<organism evidence="2 3">
    <name type="scientific">Streptomyces chartreusis</name>
    <dbReference type="NCBI Taxonomy" id="1969"/>
    <lineage>
        <taxon>Bacteria</taxon>
        <taxon>Bacillati</taxon>
        <taxon>Actinomycetota</taxon>
        <taxon>Actinomycetes</taxon>
        <taxon>Kitasatosporales</taxon>
        <taxon>Streptomycetaceae</taxon>
        <taxon>Streptomyces</taxon>
    </lineage>
</organism>
<keyword evidence="3" id="KW-1185">Reference proteome</keyword>
<name>A0A7H8TAF3_STRCX</name>
<dbReference type="EMBL" id="CP056041">
    <property type="protein sequence ID" value="QKZ20387.1"/>
    <property type="molecule type" value="Genomic_DNA"/>
</dbReference>